<protein>
    <recommendedName>
        <fullName evidence="1">Uroporphyrinogen decarboxylase (URO-D) domain-containing protein</fullName>
    </recommendedName>
</protein>
<dbReference type="EMBL" id="JABFRW010000097">
    <property type="protein sequence ID" value="NOT34177.1"/>
    <property type="molecule type" value="Genomic_DNA"/>
</dbReference>
<organism evidence="2 3">
    <name type="scientific">Eiseniibacteriota bacterium</name>
    <dbReference type="NCBI Taxonomy" id="2212470"/>
    <lineage>
        <taxon>Bacteria</taxon>
        <taxon>Candidatus Eiseniibacteriota</taxon>
    </lineage>
</organism>
<dbReference type="PANTHER" id="PTHR47099">
    <property type="entry name" value="METHYLCOBAMIDE:COM METHYLTRANSFERASE MTBA"/>
    <property type="match status" value="1"/>
</dbReference>
<feature type="domain" description="Uroporphyrinogen decarboxylase (URO-D)" evidence="1">
    <location>
        <begin position="2"/>
        <end position="327"/>
    </location>
</feature>
<gene>
    <name evidence="2" type="ORF">HOP12_08425</name>
</gene>
<dbReference type="AlphaFoldDB" id="A0A849SMZ6"/>
<dbReference type="Gene3D" id="3.20.20.210">
    <property type="match status" value="1"/>
</dbReference>
<dbReference type="InterPro" id="IPR038071">
    <property type="entry name" value="UROD/MetE-like_sf"/>
</dbReference>
<evidence type="ECO:0000313" key="3">
    <source>
        <dbReference type="Proteomes" id="UP000580839"/>
    </source>
</evidence>
<dbReference type="GO" id="GO:0004853">
    <property type="term" value="F:uroporphyrinogen decarboxylase activity"/>
    <property type="evidence" value="ECO:0007669"/>
    <property type="project" value="InterPro"/>
</dbReference>
<accession>A0A849SMZ6</accession>
<dbReference type="InterPro" id="IPR000257">
    <property type="entry name" value="Uroporphyrinogen_deCOase"/>
</dbReference>
<dbReference type="PANTHER" id="PTHR47099:SF1">
    <property type="entry name" value="METHYLCOBAMIDE:COM METHYLTRANSFERASE MTBA"/>
    <property type="match status" value="1"/>
</dbReference>
<dbReference type="Pfam" id="PF01208">
    <property type="entry name" value="URO-D"/>
    <property type="match status" value="1"/>
</dbReference>
<dbReference type="InterPro" id="IPR052024">
    <property type="entry name" value="Methanogen_methyltrans"/>
</dbReference>
<dbReference type="Proteomes" id="UP000580839">
    <property type="component" value="Unassembled WGS sequence"/>
</dbReference>
<sequence length="334" mass="37621">MTPRARVWAALRGEPVDRPPVSFWGHFYHRESSARDLAEATLEFQHEHRWDWVKLNPRKQYHVEDWGVSYRYTGRAADKPVLESWPVHQPADWASITERPHDLGALGEQLEAIRLVKRGLPEDVPLIQTVFTPLAVLGEMVEEPGELRLHMRKQPNAVRGALEAVTRTYERHVAEVLEAGVDGIYFATVDWASRDLMTAEDYREWARPFDLRILAVAKDAPFNVLHVCKRRNLVLDFADYPVAAFSYDATDPTNPMLDQVRKVLPGAFIGGLSHMDALQATSSDRVVAEYRDLLHKTGGRRWLAGPGCSIPPATPAANLRAVRAAVDATTLPLD</sequence>
<reference evidence="2 3" key="1">
    <citation type="submission" date="2020-04" db="EMBL/GenBank/DDBJ databases">
        <title>Metagenomic profiling of ammonia- and methane-oxidizing microorganisms in a Dutch drinking water treatment plant.</title>
        <authorList>
            <person name="Poghosyan L."/>
            <person name="Leucker S."/>
        </authorList>
    </citation>
    <scope>NUCLEOTIDE SEQUENCE [LARGE SCALE GENOMIC DNA]</scope>
    <source>
        <strain evidence="2">S-RSF-IL-03</strain>
    </source>
</reference>
<evidence type="ECO:0000259" key="1">
    <source>
        <dbReference type="Pfam" id="PF01208"/>
    </source>
</evidence>
<comment type="caution">
    <text evidence="2">The sequence shown here is derived from an EMBL/GenBank/DDBJ whole genome shotgun (WGS) entry which is preliminary data.</text>
</comment>
<proteinExistence type="predicted"/>
<evidence type="ECO:0000313" key="2">
    <source>
        <dbReference type="EMBL" id="NOT34177.1"/>
    </source>
</evidence>
<name>A0A849SMZ6_UNCEI</name>
<dbReference type="GO" id="GO:0006779">
    <property type="term" value="P:porphyrin-containing compound biosynthetic process"/>
    <property type="evidence" value="ECO:0007669"/>
    <property type="project" value="InterPro"/>
</dbReference>
<dbReference type="SUPFAM" id="SSF51726">
    <property type="entry name" value="UROD/MetE-like"/>
    <property type="match status" value="1"/>
</dbReference>